<dbReference type="EMBL" id="BARV01008554">
    <property type="protein sequence ID" value="GAI05079.1"/>
    <property type="molecule type" value="Genomic_DNA"/>
</dbReference>
<protein>
    <submittedName>
        <fullName evidence="1">Uncharacterized protein</fullName>
    </submittedName>
</protein>
<evidence type="ECO:0000313" key="1">
    <source>
        <dbReference type="EMBL" id="GAI05079.1"/>
    </source>
</evidence>
<reference evidence="1" key="1">
    <citation type="journal article" date="2014" name="Front. Microbiol.">
        <title>High frequency of phylogenetically diverse reductive dehalogenase-homologous genes in deep subseafloor sedimentary metagenomes.</title>
        <authorList>
            <person name="Kawai M."/>
            <person name="Futagami T."/>
            <person name="Toyoda A."/>
            <person name="Takaki Y."/>
            <person name="Nishi S."/>
            <person name="Hori S."/>
            <person name="Arai W."/>
            <person name="Tsubouchi T."/>
            <person name="Morono Y."/>
            <person name="Uchiyama I."/>
            <person name="Ito T."/>
            <person name="Fujiyama A."/>
            <person name="Inagaki F."/>
            <person name="Takami H."/>
        </authorList>
    </citation>
    <scope>NUCLEOTIDE SEQUENCE</scope>
    <source>
        <strain evidence="1">Expedition CK06-06</strain>
    </source>
</reference>
<organism evidence="1">
    <name type="scientific">marine sediment metagenome</name>
    <dbReference type="NCBI Taxonomy" id="412755"/>
    <lineage>
        <taxon>unclassified sequences</taxon>
        <taxon>metagenomes</taxon>
        <taxon>ecological metagenomes</taxon>
    </lineage>
</organism>
<gene>
    <name evidence="1" type="ORF">S06H3_17163</name>
</gene>
<comment type="caution">
    <text evidence="1">The sequence shown here is derived from an EMBL/GenBank/DDBJ whole genome shotgun (WGS) entry which is preliminary data.</text>
</comment>
<name>X1MFD9_9ZZZZ</name>
<dbReference type="AlphaFoldDB" id="X1MFD9"/>
<proteinExistence type="predicted"/>
<sequence>MKKKEIPKKYIGKWVLLDKKKKVIYFSSSVSDVMEKGRKYPIDDVTIEKKLERGTCFF</sequence>
<accession>X1MFD9</accession>